<dbReference type="Pfam" id="PF01223">
    <property type="entry name" value="Endonuclease_NS"/>
    <property type="match status" value="1"/>
</dbReference>
<dbReference type="PANTHER" id="PTHR21472">
    <property type="entry name" value="ENDONUCLEASE DOMAIN-CONTAINING 1 PROTEIN ENDOD1"/>
    <property type="match status" value="1"/>
</dbReference>
<protein>
    <recommendedName>
        <fullName evidence="1">DNA/RNA non-specific endonuclease/pyrophosphatase/phosphodiesterase domain-containing protein</fullName>
    </recommendedName>
</protein>
<dbReference type="GO" id="GO:0016787">
    <property type="term" value="F:hydrolase activity"/>
    <property type="evidence" value="ECO:0007669"/>
    <property type="project" value="InterPro"/>
</dbReference>
<dbReference type="GO" id="GO:0046872">
    <property type="term" value="F:metal ion binding"/>
    <property type="evidence" value="ECO:0007669"/>
    <property type="project" value="InterPro"/>
</dbReference>
<dbReference type="AlphaFoldDB" id="A0A3M6T5C2"/>
<dbReference type="OrthoDB" id="5958647at2759"/>
<dbReference type="SUPFAM" id="SSF54060">
    <property type="entry name" value="His-Me finger endonucleases"/>
    <property type="match status" value="1"/>
</dbReference>
<feature type="domain" description="DNA/RNA non-specific endonuclease/pyrophosphatase/phosphodiesterase" evidence="1">
    <location>
        <begin position="99"/>
        <end position="174"/>
    </location>
</feature>
<comment type="caution">
    <text evidence="2">The sequence shown here is derived from an EMBL/GenBank/DDBJ whole genome shotgun (WGS) entry which is preliminary data.</text>
</comment>
<dbReference type="EMBL" id="RCHS01004290">
    <property type="protein sequence ID" value="RMX36580.1"/>
    <property type="molecule type" value="Genomic_DNA"/>
</dbReference>
<evidence type="ECO:0000313" key="3">
    <source>
        <dbReference type="Proteomes" id="UP000275408"/>
    </source>
</evidence>
<organism evidence="2 3">
    <name type="scientific">Pocillopora damicornis</name>
    <name type="common">Cauliflower coral</name>
    <name type="synonym">Millepora damicornis</name>
    <dbReference type="NCBI Taxonomy" id="46731"/>
    <lineage>
        <taxon>Eukaryota</taxon>
        <taxon>Metazoa</taxon>
        <taxon>Cnidaria</taxon>
        <taxon>Anthozoa</taxon>
        <taxon>Hexacorallia</taxon>
        <taxon>Scleractinia</taxon>
        <taxon>Astrocoeniina</taxon>
        <taxon>Pocilloporidae</taxon>
        <taxon>Pocillopora</taxon>
    </lineage>
</organism>
<dbReference type="InterPro" id="IPR039015">
    <property type="entry name" value="ENDOD1"/>
</dbReference>
<dbReference type="InterPro" id="IPR044929">
    <property type="entry name" value="DNA/RNA_non-sp_Endonuclease_sf"/>
</dbReference>
<evidence type="ECO:0000259" key="1">
    <source>
        <dbReference type="Pfam" id="PF01223"/>
    </source>
</evidence>
<sequence length="304" mass="33658">MLEEPRRHEPVSITSLLHKLLLSCTVYSFMALWNSPVIRNRTEEMENQGSWFSRTLHDPYEPCFTQFFVNGQPPFGLRNNLNPIKYICQQIPGSHRVFYGTMFDGDAGIAVYSAYKLAANFDGNGAGQARWHQEPGIERQGSEQMYRNQPFHRGHLVPARAMSIDRSHYKSTYNQAHRNGVLYLLTGPSFVQLHHANPVGFGLGPAIQRLGGSNPGIIIPHSMWTAGCRVGANGIESFAVTGGNLPHIASNTQQITVQQLQEILSADVTHRNFGGPNVNLFPGNVNCANNNDSLAHLPQAVQGD</sequence>
<accession>A0A3M6T5C2</accession>
<dbReference type="PANTHER" id="PTHR21472:SF7">
    <property type="entry name" value="ENDONUCLEASE G, MITOCHONDRIAL-LIKE ISOFORM X2"/>
    <property type="match status" value="1"/>
</dbReference>
<dbReference type="InterPro" id="IPR044925">
    <property type="entry name" value="His-Me_finger_sf"/>
</dbReference>
<dbReference type="Proteomes" id="UP000275408">
    <property type="component" value="Unassembled WGS sequence"/>
</dbReference>
<evidence type="ECO:0000313" key="2">
    <source>
        <dbReference type="EMBL" id="RMX36580.1"/>
    </source>
</evidence>
<reference evidence="2 3" key="1">
    <citation type="journal article" date="2018" name="Sci. Rep.">
        <title>Comparative analysis of the Pocillopora damicornis genome highlights role of immune system in coral evolution.</title>
        <authorList>
            <person name="Cunning R."/>
            <person name="Bay R.A."/>
            <person name="Gillette P."/>
            <person name="Baker A.C."/>
            <person name="Traylor-Knowles N."/>
        </authorList>
    </citation>
    <scope>NUCLEOTIDE SEQUENCE [LARGE SCALE GENOMIC DNA]</scope>
    <source>
        <strain evidence="2">RSMAS</strain>
        <tissue evidence="2">Whole animal</tissue>
    </source>
</reference>
<dbReference type="InterPro" id="IPR001604">
    <property type="entry name" value="Endo_G_ENPP1-like_dom"/>
</dbReference>
<keyword evidence="3" id="KW-1185">Reference proteome</keyword>
<dbReference type="GO" id="GO:0003676">
    <property type="term" value="F:nucleic acid binding"/>
    <property type="evidence" value="ECO:0007669"/>
    <property type="project" value="InterPro"/>
</dbReference>
<dbReference type="Gene3D" id="3.40.570.10">
    <property type="entry name" value="Extracellular Endonuclease, subunit A"/>
    <property type="match status" value="1"/>
</dbReference>
<gene>
    <name evidence="2" type="ORF">pdam_00017185</name>
</gene>
<name>A0A3M6T5C2_POCDA</name>
<proteinExistence type="predicted"/>